<dbReference type="AlphaFoldDB" id="A0A7C9NH85"/>
<dbReference type="Gene3D" id="3.40.50.300">
    <property type="entry name" value="P-loop containing nucleotide triphosphate hydrolases"/>
    <property type="match status" value="1"/>
</dbReference>
<dbReference type="GO" id="GO:0005524">
    <property type="term" value="F:ATP binding"/>
    <property type="evidence" value="ECO:0007669"/>
    <property type="project" value="TreeGrafter"/>
</dbReference>
<evidence type="ECO:0000259" key="1">
    <source>
        <dbReference type="Pfam" id="PF26563"/>
    </source>
</evidence>
<gene>
    <name evidence="2" type="ORF">GT755_12140</name>
</gene>
<dbReference type="Pfam" id="PF06564">
    <property type="entry name" value="CBP_BcsQ"/>
    <property type="match status" value="1"/>
</dbReference>
<comment type="caution">
    <text evidence="2">The sequence shown here is derived from an EMBL/GenBank/DDBJ whole genome shotgun (WGS) entry which is preliminary data.</text>
</comment>
<dbReference type="EMBL" id="WXEW01000003">
    <property type="protein sequence ID" value="NAS22432.1"/>
    <property type="molecule type" value="Genomic_DNA"/>
</dbReference>
<dbReference type="PANTHER" id="PTHR43384:SF11">
    <property type="entry name" value="SEPTUM SITE DETERMINING PROTEIN"/>
    <property type="match status" value="1"/>
</dbReference>
<dbReference type="InterPro" id="IPR059050">
    <property type="entry name" value="Rv3660c_N"/>
</dbReference>
<evidence type="ECO:0000313" key="2">
    <source>
        <dbReference type="EMBL" id="NAS22432.1"/>
    </source>
</evidence>
<dbReference type="GO" id="GO:0016887">
    <property type="term" value="F:ATP hydrolysis activity"/>
    <property type="evidence" value="ECO:0007669"/>
    <property type="project" value="TreeGrafter"/>
</dbReference>
<reference evidence="2 3" key="1">
    <citation type="submission" date="2020-01" db="EMBL/GenBank/DDBJ databases">
        <title>Herbidospora sp. NEAU-GS84 nov., a novel actinomycete isolated from soil.</title>
        <authorList>
            <person name="Han L."/>
        </authorList>
    </citation>
    <scope>NUCLEOTIDE SEQUENCE [LARGE SCALE GENOMIC DNA]</scope>
    <source>
        <strain evidence="2 3">NEAU-GS84</strain>
    </source>
</reference>
<name>A0A7C9NH85_9ACTN</name>
<dbReference type="InterPro" id="IPR022521">
    <property type="entry name" value="Rv3660c"/>
</dbReference>
<dbReference type="RefSeq" id="WP_161479802.1">
    <property type="nucleotide sequence ID" value="NZ_WXEW01000003.1"/>
</dbReference>
<accession>A0A7C9NH85</accession>
<keyword evidence="3" id="KW-1185">Reference proteome</keyword>
<dbReference type="InterPro" id="IPR017746">
    <property type="entry name" value="Cellulose_synthase_operon_BcsQ"/>
</dbReference>
<dbReference type="Proteomes" id="UP000479526">
    <property type="component" value="Unassembled WGS sequence"/>
</dbReference>
<dbReference type="SUPFAM" id="SSF52540">
    <property type="entry name" value="P-loop containing nucleoside triphosphate hydrolases"/>
    <property type="match status" value="1"/>
</dbReference>
<dbReference type="GO" id="GO:0009898">
    <property type="term" value="C:cytoplasmic side of plasma membrane"/>
    <property type="evidence" value="ECO:0007669"/>
    <property type="project" value="TreeGrafter"/>
</dbReference>
<sequence length="345" mass="35341">MHRPLAVTADRDLLDDLLRVAAAAGVELDVAHEAAQARPRWRTAPLVVIGADLADALAATGPPPRQGVLLVTSDPADPSMWRRCVAVGASAVLELPDAERLLVDEFAEAAEPSSRAGAVVCVAGGRGGVGATVLAASLALTAARSGSRTLLVDADPLGGGIDVVLGQEEATGARWPDIVGREGRVSYAALQGALPTFGELTVLSWHRGEPMRIPREAMRAVLEAARRGCDLVVVDLPRFVDAGAEEALSRSGVALLVVSADVRGVLAAGQALAGVREQAGDVRAVVRAGSLEPGVVAQSLGVPLAGVVPEQRGLAEALDRGDAPPLKRTPLGRFCGELLAGLSVS</sequence>
<proteinExistence type="predicted"/>
<dbReference type="Pfam" id="PF26563">
    <property type="entry name" value="Rv3660c_N"/>
    <property type="match status" value="1"/>
</dbReference>
<feature type="domain" description="Rv3660c-like CheY-like N-terminal" evidence="1">
    <location>
        <begin position="7"/>
        <end position="114"/>
    </location>
</feature>
<evidence type="ECO:0000313" key="3">
    <source>
        <dbReference type="Proteomes" id="UP000479526"/>
    </source>
</evidence>
<dbReference type="PANTHER" id="PTHR43384">
    <property type="entry name" value="SEPTUM SITE-DETERMINING PROTEIN MIND HOMOLOG, CHLOROPLASTIC-RELATED"/>
    <property type="match status" value="1"/>
</dbReference>
<dbReference type="InterPro" id="IPR027417">
    <property type="entry name" value="P-loop_NTPase"/>
</dbReference>
<dbReference type="InterPro" id="IPR050625">
    <property type="entry name" value="ParA/MinD_ATPase"/>
</dbReference>
<dbReference type="NCBIfam" id="TIGR03815">
    <property type="entry name" value="CpaE_hom_Actino"/>
    <property type="match status" value="1"/>
</dbReference>
<protein>
    <submittedName>
        <fullName evidence="2">Chromosome partitioning protein</fullName>
    </submittedName>
</protein>
<organism evidence="2 3">
    <name type="scientific">Herbidospora solisilvae</name>
    <dbReference type="NCBI Taxonomy" id="2696284"/>
    <lineage>
        <taxon>Bacteria</taxon>
        <taxon>Bacillati</taxon>
        <taxon>Actinomycetota</taxon>
        <taxon>Actinomycetes</taxon>
        <taxon>Streptosporangiales</taxon>
        <taxon>Streptosporangiaceae</taxon>
        <taxon>Herbidospora</taxon>
    </lineage>
</organism>
<dbReference type="GO" id="GO:0051782">
    <property type="term" value="P:negative regulation of cell division"/>
    <property type="evidence" value="ECO:0007669"/>
    <property type="project" value="TreeGrafter"/>
</dbReference>
<dbReference type="GO" id="GO:0005829">
    <property type="term" value="C:cytosol"/>
    <property type="evidence" value="ECO:0007669"/>
    <property type="project" value="TreeGrafter"/>
</dbReference>